<keyword evidence="3 10" id="KW-0808">Transferase</keyword>
<keyword evidence="6 8" id="KW-1133">Transmembrane helix</keyword>
<dbReference type="PANTHER" id="PTHR48090">
    <property type="entry name" value="UNDECAPRENYL-PHOSPHATE 4-DEOXY-4-FORMAMIDO-L-ARABINOSE TRANSFERASE-RELATED"/>
    <property type="match status" value="1"/>
</dbReference>
<reference evidence="11" key="1">
    <citation type="submission" date="2023-08" db="EMBL/GenBank/DDBJ databases">
        <title>Rhodospirillaceae gen. nov., a novel taxon isolated from the Yangtze River Yuezi River estuary sludge.</title>
        <authorList>
            <person name="Ruan L."/>
        </authorList>
    </citation>
    <scope>NUCLEOTIDE SEQUENCE [LARGE SCALE GENOMIC DNA]</scope>
    <source>
        <strain evidence="11">R-7</strain>
    </source>
</reference>
<accession>A0ABU0YGT2</accession>
<dbReference type="EC" id="2.4.-.-" evidence="10"/>
<dbReference type="RefSeq" id="WP_379954351.1">
    <property type="nucleotide sequence ID" value="NZ_JAUYVI010000002.1"/>
</dbReference>
<evidence type="ECO:0000256" key="5">
    <source>
        <dbReference type="ARBA" id="ARBA00022985"/>
    </source>
</evidence>
<evidence type="ECO:0000256" key="4">
    <source>
        <dbReference type="ARBA" id="ARBA00022692"/>
    </source>
</evidence>
<keyword evidence="4 8" id="KW-0812">Transmembrane</keyword>
<keyword evidence="5" id="KW-0448">Lipopolysaccharide biosynthesis</keyword>
<dbReference type="GO" id="GO:0016757">
    <property type="term" value="F:glycosyltransferase activity"/>
    <property type="evidence" value="ECO:0007669"/>
    <property type="project" value="UniProtKB-KW"/>
</dbReference>
<dbReference type="EMBL" id="JAUYVI010000002">
    <property type="protein sequence ID" value="MDQ7246935.1"/>
    <property type="molecule type" value="Genomic_DNA"/>
</dbReference>
<dbReference type="Proteomes" id="UP001230156">
    <property type="component" value="Unassembled WGS sequence"/>
</dbReference>
<dbReference type="InterPro" id="IPR050256">
    <property type="entry name" value="Glycosyltransferase_2"/>
</dbReference>
<gene>
    <name evidence="10" type="ORF">Q8A70_04635</name>
</gene>
<dbReference type="CDD" id="cd04187">
    <property type="entry name" value="DPM1_like_bac"/>
    <property type="match status" value="1"/>
</dbReference>
<keyword evidence="11" id="KW-1185">Reference proteome</keyword>
<feature type="domain" description="Glycosyltransferase 2-like" evidence="9">
    <location>
        <begin position="9"/>
        <end position="156"/>
    </location>
</feature>
<evidence type="ECO:0000313" key="10">
    <source>
        <dbReference type="EMBL" id="MDQ7246935.1"/>
    </source>
</evidence>
<evidence type="ECO:0000256" key="8">
    <source>
        <dbReference type="SAM" id="Phobius"/>
    </source>
</evidence>
<feature type="transmembrane region" description="Helical" evidence="8">
    <location>
        <begin position="233"/>
        <end position="259"/>
    </location>
</feature>
<sequence>MQDHLFALSIVIPVYNGAKSVPSLVRELSLLDVPGGLEIVLVNDGSADDSLAVCRRLCKEHNTAITVINLSRNFGEHNAIMAGLRMAQGAYIITMDDDLQNPPAEVVRLWRFAVEGRFDVVYAYYAKKEHARWRNTGSKFTNFMATFLIDKPRDLYLSSFRCISSFVAKQVIGHDGPFPYVDGLIAQITQNAGRLQVEHLTRAYGESNYTLSRLIRLFLAMCLNFSVIPLRVAVLLGIVTAVCGIADFALVIGEVLIIGRTPTGWGSLMATILIISGVQLVILGVVGEYVGRAFLTLNKKPQFVIRDVERNAAASMALTKNLDEPLP</sequence>
<keyword evidence="7 8" id="KW-0472">Membrane</keyword>
<dbReference type="InterPro" id="IPR029044">
    <property type="entry name" value="Nucleotide-diphossugar_trans"/>
</dbReference>
<evidence type="ECO:0000259" key="9">
    <source>
        <dbReference type="Pfam" id="PF00535"/>
    </source>
</evidence>
<proteinExistence type="predicted"/>
<protein>
    <submittedName>
        <fullName evidence="10">Glycosyltransferase family 2 protein</fullName>
        <ecNumber evidence="10">2.4.-.-</ecNumber>
    </submittedName>
</protein>
<evidence type="ECO:0000313" key="11">
    <source>
        <dbReference type="Proteomes" id="UP001230156"/>
    </source>
</evidence>
<evidence type="ECO:0000256" key="3">
    <source>
        <dbReference type="ARBA" id="ARBA00022679"/>
    </source>
</evidence>
<evidence type="ECO:0000256" key="7">
    <source>
        <dbReference type="ARBA" id="ARBA00023136"/>
    </source>
</evidence>
<name>A0ABU0YGT2_9PROT</name>
<comment type="caution">
    <text evidence="10">The sequence shown here is derived from an EMBL/GenBank/DDBJ whole genome shotgun (WGS) entry which is preliminary data.</text>
</comment>
<dbReference type="PANTHER" id="PTHR48090:SF3">
    <property type="entry name" value="UNDECAPRENYL-PHOSPHATE 4-DEOXY-4-FORMAMIDO-L-ARABINOSE TRANSFERASE"/>
    <property type="match status" value="1"/>
</dbReference>
<evidence type="ECO:0000256" key="6">
    <source>
        <dbReference type="ARBA" id="ARBA00022989"/>
    </source>
</evidence>
<feature type="transmembrane region" description="Helical" evidence="8">
    <location>
        <begin position="265"/>
        <end position="290"/>
    </location>
</feature>
<dbReference type="SUPFAM" id="SSF53448">
    <property type="entry name" value="Nucleotide-diphospho-sugar transferases"/>
    <property type="match status" value="1"/>
</dbReference>
<dbReference type="Pfam" id="PF00535">
    <property type="entry name" value="Glycos_transf_2"/>
    <property type="match status" value="1"/>
</dbReference>
<keyword evidence="1" id="KW-1003">Cell membrane</keyword>
<keyword evidence="2 10" id="KW-0328">Glycosyltransferase</keyword>
<organism evidence="10 11">
    <name type="scientific">Dongia sedimenti</name>
    <dbReference type="NCBI Taxonomy" id="3064282"/>
    <lineage>
        <taxon>Bacteria</taxon>
        <taxon>Pseudomonadati</taxon>
        <taxon>Pseudomonadota</taxon>
        <taxon>Alphaproteobacteria</taxon>
        <taxon>Rhodospirillales</taxon>
        <taxon>Dongiaceae</taxon>
        <taxon>Dongia</taxon>
    </lineage>
</organism>
<dbReference type="InterPro" id="IPR001173">
    <property type="entry name" value="Glyco_trans_2-like"/>
</dbReference>
<evidence type="ECO:0000256" key="2">
    <source>
        <dbReference type="ARBA" id="ARBA00022676"/>
    </source>
</evidence>
<evidence type="ECO:0000256" key="1">
    <source>
        <dbReference type="ARBA" id="ARBA00022475"/>
    </source>
</evidence>
<dbReference type="Gene3D" id="3.90.550.10">
    <property type="entry name" value="Spore Coat Polysaccharide Biosynthesis Protein SpsA, Chain A"/>
    <property type="match status" value="1"/>
</dbReference>